<feature type="domain" description="Peptidase S9 prolyl oligopeptidase catalytic" evidence="3">
    <location>
        <begin position="473"/>
        <end position="686"/>
    </location>
</feature>
<dbReference type="Pfam" id="PF04235">
    <property type="entry name" value="DUF418"/>
    <property type="match status" value="1"/>
</dbReference>
<feature type="transmembrane region" description="Helical" evidence="2">
    <location>
        <begin position="133"/>
        <end position="152"/>
    </location>
</feature>
<dbReference type="Proteomes" id="UP001474120">
    <property type="component" value="Unassembled WGS sequence"/>
</dbReference>
<dbReference type="Gene3D" id="3.40.50.1820">
    <property type="entry name" value="alpha/beta hydrolase"/>
    <property type="match status" value="1"/>
</dbReference>
<sequence length="709" mass="80757">MEFKPTTKQNRIEVVDALRGFALLGVLLANVPYGNSEAIQTASDPALTFLYHLLIDKKFITIFSMLFGFGFYIQMTRAEEKNISFQPYFVKRMLLLFLIGVIHSFLFWNGDIIMSYAFGGIFLLLIRKLSNKALMILAVVFNVFITGIIFIGNSSLGWSEYSYDFALAAEQPITQSFLRYLEINWITSPWTNFLNDMPLTLAFTFGNMIIGMLLGRIDFFRLPEKLKTLTNWLIGLGLTIGLASSYILHLIFTGALELDIPQLWVPFVIIAGMLLQSLSYISIFLRLYRSERVKKVIGFFNPVGKTALTNYLMQSVFYLLIFFLCLPGLHLFGKITQGETYTLALVLFGLQSLISSLWLRKFPQGPVEFLWKKLSYKNFSHLRLYQKTKNTKVKATLTIAMILLGSFFVHAQDRIASKVMFKSGEESIEGILIRPNMQNNTPAVVFQQGSGPHAFDGYEKEAWGPHKFYIEDVLLEQGYAVLYCNKRGLGNSSGNWRQNDFYGRAKDAYAAITYLKSLEFIDPNRIGISGHSQGGWIAQIVASEHDDIAFVLCLAGPTIGVQAQVDDNDRSRFICEGYTGDKLDKKIEKRKRALVKSANLGKNSGLIGSAKHWYLIHDYTNEEELKALRCPALFLFGEFDINVDPQININLLNTLFDYEIPKNISYKVMPKGNHGFYKVENKCVEWDTATKNGFDPEFQNEIRQWLKEL</sequence>
<dbReference type="SUPFAM" id="SSF53474">
    <property type="entry name" value="alpha/beta-Hydrolases"/>
    <property type="match status" value="1"/>
</dbReference>
<evidence type="ECO:0000313" key="5">
    <source>
        <dbReference type="EMBL" id="MEL4455845.1"/>
    </source>
</evidence>
<keyword evidence="1" id="KW-0378">Hydrolase</keyword>
<feature type="transmembrane region" description="Helical" evidence="2">
    <location>
        <begin position="95"/>
        <end position="126"/>
    </location>
</feature>
<proteinExistence type="predicted"/>
<feature type="transmembrane region" description="Helical" evidence="2">
    <location>
        <begin position="197"/>
        <end position="217"/>
    </location>
</feature>
<feature type="transmembrane region" description="Helical" evidence="2">
    <location>
        <begin position="308"/>
        <end position="329"/>
    </location>
</feature>
<dbReference type="InterPro" id="IPR007349">
    <property type="entry name" value="DUF418"/>
</dbReference>
<name>A0ABU9L497_9FLAO</name>
<evidence type="ECO:0000256" key="2">
    <source>
        <dbReference type="SAM" id="Phobius"/>
    </source>
</evidence>
<dbReference type="PROSITE" id="PS00708">
    <property type="entry name" value="PRO_ENDOPEP_SER"/>
    <property type="match status" value="1"/>
</dbReference>
<dbReference type="InterPro" id="IPR001375">
    <property type="entry name" value="Peptidase_S9_cat"/>
</dbReference>
<comment type="caution">
    <text evidence="5">The sequence shown here is derived from an EMBL/GenBank/DDBJ whole genome shotgun (WGS) entry which is preliminary data.</text>
</comment>
<dbReference type="PANTHER" id="PTHR30590:SF2">
    <property type="entry name" value="INNER MEMBRANE PROTEIN"/>
    <property type="match status" value="1"/>
</dbReference>
<feature type="transmembrane region" description="Helical" evidence="2">
    <location>
        <begin position="341"/>
        <end position="359"/>
    </location>
</feature>
<gene>
    <name evidence="5" type="ORF">AABB81_08050</name>
</gene>
<reference evidence="5 6" key="1">
    <citation type="submission" date="2024-04" db="EMBL/GenBank/DDBJ databases">
        <title>whole genome sequencing of Lutimonas vermicola strain IMCC1616.</title>
        <authorList>
            <person name="Bae S.S."/>
        </authorList>
    </citation>
    <scope>NUCLEOTIDE SEQUENCE [LARGE SCALE GENOMIC DNA]</scope>
    <source>
        <strain evidence="5 6">IMCC1616</strain>
    </source>
</reference>
<accession>A0ABU9L497</accession>
<protein>
    <submittedName>
        <fullName evidence="5">DUF418 domain-containing protein</fullName>
    </submittedName>
</protein>
<keyword evidence="2" id="KW-0812">Transmembrane</keyword>
<keyword evidence="2" id="KW-1133">Transmembrane helix</keyword>
<feature type="transmembrane region" description="Helical" evidence="2">
    <location>
        <begin position="264"/>
        <end position="288"/>
    </location>
</feature>
<evidence type="ECO:0000259" key="4">
    <source>
        <dbReference type="Pfam" id="PF04235"/>
    </source>
</evidence>
<dbReference type="RefSeq" id="WP_342159815.1">
    <property type="nucleotide sequence ID" value="NZ_JBCDNA010000002.1"/>
</dbReference>
<keyword evidence="6" id="KW-1185">Reference proteome</keyword>
<dbReference type="PANTHER" id="PTHR30590">
    <property type="entry name" value="INNER MEMBRANE PROTEIN"/>
    <property type="match status" value="1"/>
</dbReference>
<evidence type="ECO:0000259" key="3">
    <source>
        <dbReference type="Pfam" id="PF00326"/>
    </source>
</evidence>
<feature type="domain" description="DUF418" evidence="4">
    <location>
        <begin position="214"/>
        <end position="377"/>
    </location>
</feature>
<evidence type="ECO:0000313" key="6">
    <source>
        <dbReference type="Proteomes" id="UP001474120"/>
    </source>
</evidence>
<evidence type="ECO:0000256" key="1">
    <source>
        <dbReference type="ARBA" id="ARBA00022801"/>
    </source>
</evidence>
<feature type="transmembrane region" description="Helical" evidence="2">
    <location>
        <begin position="393"/>
        <end position="411"/>
    </location>
</feature>
<dbReference type="InterPro" id="IPR052529">
    <property type="entry name" value="Bact_Transport_Assoc"/>
</dbReference>
<feature type="transmembrane region" description="Helical" evidence="2">
    <location>
        <begin position="229"/>
        <end position="252"/>
    </location>
</feature>
<dbReference type="InterPro" id="IPR029058">
    <property type="entry name" value="AB_hydrolase_fold"/>
</dbReference>
<dbReference type="Pfam" id="PF00326">
    <property type="entry name" value="Peptidase_S9"/>
    <property type="match status" value="1"/>
</dbReference>
<dbReference type="InterPro" id="IPR002471">
    <property type="entry name" value="Pept_S9_AS"/>
</dbReference>
<organism evidence="5 6">
    <name type="scientific">Lutimonas vermicola</name>
    <dbReference type="NCBI Taxonomy" id="414288"/>
    <lineage>
        <taxon>Bacteria</taxon>
        <taxon>Pseudomonadati</taxon>
        <taxon>Bacteroidota</taxon>
        <taxon>Flavobacteriia</taxon>
        <taxon>Flavobacteriales</taxon>
        <taxon>Flavobacteriaceae</taxon>
        <taxon>Lutimonas</taxon>
    </lineage>
</organism>
<dbReference type="EMBL" id="JBCDNA010000002">
    <property type="protein sequence ID" value="MEL4455845.1"/>
    <property type="molecule type" value="Genomic_DNA"/>
</dbReference>
<feature type="transmembrane region" description="Helical" evidence="2">
    <location>
        <begin position="59"/>
        <end position="75"/>
    </location>
</feature>
<keyword evidence="2" id="KW-0472">Membrane</keyword>